<keyword evidence="11" id="KW-1185">Reference proteome</keyword>
<dbReference type="InterPro" id="IPR026022">
    <property type="entry name" value="PhoU_dom"/>
</dbReference>
<comment type="subcellular location">
    <subcellularLocation>
        <location evidence="1 8">Cytoplasm</location>
    </subcellularLocation>
</comment>
<dbReference type="GO" id="GO:0006817">
    <property type="term" value="P:phosphate ion transport"/>
    <property type="evidence" value="ECO:0007669"/>
    <property type="project" value="UniProtKB-KW"/>
</dbReference>
<keyword evidence="5 8" id="KW-0963">Cytoplasm</keyword>
<comment type="caution">
    <text evidence="10">The sequence shown here is derived from an EMBL/GenBank/DDBJ whole genome shotgun (WGS) entry which is preliminary data.</text>
</comment>
<feature type="domain" description="PhoU" evidence="9">
    <location>
        <begin position="20"/>
        <end position="107"/>
    </location>
</feature>
<evidence type="ECO:0000256" key="3">
    <source>
        <dbReference type="ARBA" id="ARBA00011738"/>
    </source>
</evidence>
<sequence>MTEHIVTSYDDELKALAIMITRMGGHAEKVLTDATQALNRHDEELAMRTINADEEIDRLEHEIEELAILMIAKRQPMAADLREVIAAIKISSDLERIGDLAKNIAKRAVAIQSETGAVKAALGIDRMSRIASRQLKDVLDSYTQRDVDKAMDVWHRDSELDAMYTSIFRELLTYMMEDTRNITFSTHLLFAAKNIERIGDHATNIAETIYYLSTGAPLREARPKKDASSFTPADYPQTDD</sequence>
<accession>A0AAW9RBS8</accession>
<evidence type="ECO:0000256" key="4">
    <source>
        <dbReference type="ARBA" id="ARBA00022448"/>
    </source>
</evidence>
<dbReference type="RefSeq" id="WP_340328650.1">
    <property type="nucleotide sequence ID" value="NZ_JAZHOF010000002.1"/>
</dbReference>
<evidence type="ECO:0000256" key="8">
    <source>
        <dbReference type="PIRNR" id="PIRNR003107"/>
    </source>
</evidence>
<name>A0AAW9RBS8_9HYPH</name>
<dbReference type="PANTHER" id="PTHR42930">
    <property type="entry name" value="PHOSPHATE-SPECIFIC TRANSPORT SYSTEM ACCESSORY PROTEIN PHOU"/>
    <property type="match status" value="1"/>
</dbReference>
<dbReference type="AlphaFoldDB" id="A0AAW9RBS8"/>
<dbReference type="Gene3D" id="1.20.58.220">
    <property type="entry name" value="Phosphate transport system protein phou homolog 2, domain 2"/>
    <property type="match status" value="2"/>
</dbReference>
<dbReference type="SUPFAM" id="SSF109755">
    <property type="entry name" value="PhoU-like"/>
    <property type="match status" value="1"/>
</dbReference>
<feature type="domain" description="PhoU" evidence="9">
    <location>
        <begin position="124"/>
        <end position="208"/>
    </location>
</feature>
<evidence type="ECO:0000256" key="7">
    <source>
        <dbReference type="ARBA" id="ARBA00056181"/>
    </source>
</evidence>
<dbReference type="Pfam" id="PF01895">
    <property type="entry name" value="PhoU"/>
    <property type="match status" value="2"/>
</dbReference>
<gene>
    <name evidence="10" type="primary">phoU</name>
    <name evidence="10" type="ORF">V3328_05710</name>
</gene>
<comment type="similarity">
    <text evidence="2 8">Belongs to the PhoU family.</text>
</comment>
<evidence type="ECO:0000256" key="5">
    <source>
        <dbReference type="ARBA" id="ARBA00022490"/>
    </source>
</evidence>
<dbReference type="GO" id="GO:0045936">
    <property type="term" value="P:negative regulation of phosphate metabolic process"/>
    <property type="evidence" value="ECO:0007669"/>
    <property type="project" value="InterPro"/>
</dbReference>
<evidence type="ECO:0000256" key="1">
    <source>
        <dbReference type="ARBA" id="ARBA00004496"/>
    </source>
</evidence>
<dbReference type="NCBIfam" id="TIGR02135">
    <property type="entry name" value="phoU_full"/>
    <property type="match status" value="1"/>
</dbReference>
<dbReference type="InterPro" id="IPR038078">
    <property type="entry name" value="PhoU-like_sf"/>
</dbReference>
<comment type="subunit">
    <text evidence="3 8">Homodimer.</text>
</comment>
<dbReference type="Proteomes" id="UP001378188">
    <property type="component" value="Unassembled WGS sequence"/>
</dbReference>
<evidence type="ECO:0000256" key="6">
    <source>
        <dbReference type="ARBA" id="ARBA00022592"/>
    </source>
</evidence>
<dbReference type="PANTHER" id="PTHR42930:SF3">
    <property type="entry name" value="PHOSPHATE-SPECIFIC TRANSPORT SYSTEM ACCESSORY PROTEIN PHOU"/>
    <property type="match status" value="1"/>
</dbReference>
<evidence type="ECO:0000313" key="11">
    <source>
        <dbReference type="Proteomes" id="UP001378188"/>
    </source>
</evidence>
<dbReference type="InterPro" id="IPR028366">
    <property type="entry name" value="PhoU"/>
</dbReference>
<protein>
    <recommendedName>
        <fullName evidence="8">Phosphate-specific transport system accessory protein PhoU</fullName>
    </recommendedName>
</protein>
<proteinExistence type="inferred from homology"/>
<dbReference type="FunFam" id="1.20.58.220:FF:000004">
    <property type="entry name" value="Phosphate-specific transport system accessory protein PhoU"/>
    <property type="match status" value="1"/>
</dbReference>
<dbReference type="PIRSF" id="PIRSF003107">
    <property type="entry name" value="PhoU"/>
    <property type="match status" value="1"/>
</dbReference>
<evidence type="ECO:0000256" key="2">
    <source>
        <dbReference type="ARBA" id="ARBA00008107"/>
    </source>
</evidence>
<dbReference type="EMBL" id="JAZHOF010000002">
    <property type="protein sequence ID" value="MEJ8570957.1"/>
    <property type="molecule type" value="Genomic_DNA"/>
</dbReference>
<keyword evidence="4 8" id="KW-0813">Transport</keyword>
<comment type="function">
    <text evidence="7 8">Plays a role in the regulation of phosphate uptake.</text>
</comment>
<evidence type="ECO:0000313" key="10">
    <source>
        <dbReference type="EMBL" id="MEJ8570957.1"/>
    </source>
</evidence>
<keyword evidence="6 8" id="KW-0592">Phosphate transport</keyword>
<dbReference type="GO" id="GO:0030643">
    <property type="term" value="P:intracellular phosphate ion homeostasis"/>
    <property type="evidence" value="ECO:0007669"/>
    <property type="project" value="InterPro"/>
</dbReference>
<evidence type="ECO:0000259" key="9">
    <source>
        <dbReference type="Pfam" id="PF01895"/>
    </source>
</evidence>
<dbReference type="GO" id="GO:0005737">
    <property type="term" value="C:cytoplasm"/>
    <property type="evidence" value="ECO:0007669"/>
    <property type="project" value="UniProtKB-SubCell"/>
</dbReference>
<reference evidence="10 11" key="1">
    <citation type="submission" date="2024-02" db="EMBL/GenBank/DDBJ databases">
        <title>Genome analysis and characterization of Microbaculum marinisediminis sp. nov., isolated from marine sediment.</title>
        <authorList>
            <person name="Du Z.-J."/>
            <person name="Ye Y.-Q."/>
            <person name="Zhang Z.-R."/>
            <person name="Yuan S.-M."/>
            <person name="Zhang X.-Y."/>
        </authorList>
    </citation>
    <scope>NUCLEOTIDE SEQUENCE [LARGE SCALE GENOMIC DNA]</scope>
    <source>
        <strain evidence="10 11">SDUM1044001</strain>
    </source>
</reference>
<organism evidence="10 11">
    <name type="scientific">Microbaculum marinum</name>
    <dbReference type="NCBI Taxonomy" id="1764581"/>
    <lineage>
        <taxon>Bacteria</taxon>
        <taxon>Pseudomonadati</taxon>
        <taxon>Pseudomonadota</taxon>
        <taxon>Alphaproteobacteria</taxon>
        <taxon>Hyphomicrobiales</taxon>
        <taxon>Tepidamorphaceae</taxon>
        <taxon>Microbaculum</taxon>
    </lineage>
</organism>